<evidence type="ECO:0000313" key="3">
    <source>
        <dbReference type="Proteomes" id="UP001446871"/>
    </source>
</evidence>
<keyword evidence="3" id="KW-1185">Reference proteome</keyword>
<sequence length="1015" mass="111498">MATTPQAFYCLWQQDGIREKLFELLSKEDVCHVRLANSACCNLVTKRLFLRTHLTFSASTFTRQSRVQALSRIGHHIEHLTFYFPHSDATFLPPLIHPESGQEISFLYTPHTSMASVLSRPKFANTGLGEILTQQYPPLFHAASNVPSFINAMKHVPNMRHLTVKTPGQNAKERYRRDIVDYALISLRISLERAPLLKLVKLSLSAVHPSAFNYLRHVPGFGCTPSAGRRWQQIRKLQISVESWDFYGPSPGLDHLKMLDDYIRNFADSVEKFSFTWLGRKGPCPVSLAADPLFAPPRSSQKLFNEVTSPMSPLPPPPARRPIRFRRLRYLSVRNATMNAPQVAELVASHQRCVREFDFDNVVLINGGSWDDALAPLMDHSSRSDHWVRQSTGSMHDVAGANGGFPDTTNMPPSSPEAAATPGLQEEFSAQSAAVAAVSEELFQIDLNGGVDEDEDLGAEYAQRWVNGEFDNDSEESSGGAALNPDLDSDLEAARQASLLPATKLKKRRVTKRRKRRKEHNSRDGGNTTTTEQEDCYQAQPQPQRQQAQPQSNSSSSSPFRFHRRQQKSDDSIREEQQWQQQTPRQASPPMPAEPAFLRSPMTPPPKLAQYVRSPLFGELDRTTTPSRTPSRASSNRSGGGGGASVGNNNNSTPRRLFGEVLDRSPSTPPSRVMSPSSSRPPMSRRGLRSPRGNGVTSPTASLLFGEICTTVPELSRSPIDDSASATSDDYFRPITPETYYGGASANNHNHNGGGFYNIGNSGYYGYDPNAKRGGGSSSNNGSDGSGTVTGSFVRTRELSSLLNSCHHHYEHLREELAAGTGDHATSDYNDSNASDKITISAPILDTKPSMPALLLQPTVYNPMSGGATNTFAANDGPYDASGITAVQRNIEEEEAQRRLAEDPALRSSMLRKAKATVLSKLSEHFPRSEAQTNNNYNNNFMNNNSNSNNNNAGRSNTPLLGRKLSRKDSMAGAAAAMRFRFGGGARNNANNNANNASTVSTLTSMDVPILFSRA</sequence>
<gene>
    <name evidence="2" type="ORF">PG996_000235</name>
</gene>
<accession>A0ABR1WH13</accession>
<proteinExistence type="predicted"/>
<feature type="compositionally biased region" description="Low complexity" evidence="1">
    <location>
        <begin position="934"/>
        <end position="957"/>
    </location>
</feature>
<evidence type="ECO:0000256" key="1">
    <source>
        <dbReference type="SAM" id="MobiDB-lite"/>
    </source>
</evidence>
<comment type="caution">
    <text evidence="2">The sequence shown here is derived from an EMBL/GenBank/DDBJ whole genome shotgun (WGS) entry which is preliminary data.</text>
</comment>
<name>A0ABR1WH13_9PEZI</name>
<feature type="compositionally biased region" description="Basic and acidic residues" evidence="1">
    <location>
        <begin position="567"/>
        <end position="577"/>
    </location>
</feature>
<feature type="compositionally biased region" description="Low complexity" evidence="1">
    <location>
        <begin position="664"/>
        <end position="685"/>
    </location>
</feature>
<evidence type="ECO:0000313" key="2">
    <source>
        <dbReference type="EMBL" id="KAK8081454.1"/>
    </source>
</evidence>
<feature type="region of interest" description="Disordered" evidence="1">
    <location>
        <begin position="399"/>
        <end position="421"/>
    </location>
</feature>
<protein>
    <recommendedName>
        <fullName evidence="4">F-box domain-containing protein</fullName>
    </recommendedName>
</protein>
<dbReference type="Proteomes" id="UP001446871">
    <property type="component" value="Unassembled WGS sequence"/>
</dbReference>
<feature type="compositionally biased region" description="Low complexity" evidence="1">
    <location>
        <begin position="623"/>
        <end position="637"/>
    </location>
</feature>
<feature type="compositionally biased region" description="Basic residues" evidence="1">
    <location>
        <begin position="504"/>
        <end position="520"/>
    </location>
</feature>
<feature type="region of interest" description="Disordered" evidence="1">
    <location>
        <begin position="929"/>
        <end position="961"/>
    </location>
</feature>
<evidence type="ECO:0008006" key="4">
    <source>
        <dbReference type="Google" id="ProtNLM"/>
    </source>
</evidence>
<dbReference type="EMBL" id="JAQQWM010000001">
    <property type="protein sequence ID" value="KAK8081454.1"/>
    <property type="molecule type" value="Genomic_DNA"/>
</dbReference>
<feature type="region of interest" description="Disordered" evidence="1">
    <location>
        <begin position="495"/>
        <end position="700"/>
    </location>
</feature>
<organism evidence="2 3">
    <name type="scientific">Apiospora saccharicola</name>
    <dbReference type="NCBI Taxonomy" id="335842"/>
    <lineage>
        <taxon>Eukaryota</taxon>
        <taxon>Fungi</taxon>
        <taxon>Dikarya</taxon>
        <taxon>Ascomycota</taxon>
        <taxon>Pezizomycotina</taxon>
        <taxon>Sordariomycetes</taxon>
        <taxon>Xylariomycetidae</taxon>
        <taxon>Amphisphaeriales</taxon>
        <taxon>Apiosporaceae</taxon>
        <taxon>Apiospora</taxon>
    </lineage>
</organism>
<feature type="compositionally biased region" description="Low complexity" evidence="1">
    <location>
        <begin position="538"/>
        <end position="560"/>
    </location>
</feature>
<reference evidence="2 3" key="1">
    <citation type="submission" date="2023-01" db="EMBL/GenBank/DDBJ databases">
        <title>Analysis of 21 Apiospora genomes using comparative genomics revels a genus with tremendous synthesis potential of carbohydrate active enzymes and secondary metabolites.</title>
        <authorList>
            <person name="Sorensen T."/>
        </authorList>
    </citation>
    <scope>NUCLEOTIDE SEQUENCE [LARGE SCALE GENOMIC DNA]</scope>
    <source>
        <strain evidence="2 3">CBS 83171</strain>
    </source>
</reference>